<dbReference type="GO" id="GO:0005634">
    <property type="term" value="C:nucleus"/>
    <property type="evidence" value="ECO:0007669"/>
    <property type="project" value="TreeGrafter"/>
</dbReference>
<dbReference type="InterPro" id="IPR019510">
    <property type="entry name" value="AKAP7-like_phosphoesterase"/>
</dbReference>
<dbReference type="SUPFAM" id="SSF54791">
    <property type="entry name" value="Eukaryotic type KH-domain (KH-domain type I)"/>
    <property type="match status" value="1"/>
</dbReference>
<dbReference type="PANTHER" id="PTHR13360:SF1">
    <property type="entry name" value="ACTIVATING SIGNAL COINTEGRATOR 1 COMPLEX SUBUNIT 1"/>
    <property type="match status" value="1"/>
</dbReference>
<proteinExistence type="predicted"/>
<dbReference type="SMART" id="SM00322">
    <property type="entry name" value="KH"/>
    <property type="match status" value="1"/>
</dbReference>
<protein>
    <submittedName>
        <fullName evidence="3">Putative activating signal cointegrator 1 complex subunit 1</fullName>
    </submittedName>
</protein>
<dbReference type="PROSITE" id="PS50084">
    <property type="entry name" value="KH_TYPE_1"/>
    <property type="match status" value="1"/>
</dbReference>
<dbReference type="Pfam" id="PF00013">
    <property type="entry name" value="KH_1"/>
    <property type="match status" value="1"/>
</dbReference>
<dbReference type="CDD" id="cd22419">
    <property type="entry name" value="KH-I_ASCC1"/>
    <property type="match status" value="1"/>
</dbReference>
<dbReference type="Gene3D" id="3.90.1140.10">
    <property type="entry name" value="Cyclic phosphodiesterase"/>
    <property type="match status" value="1"/>
</dbReference>
<dbReference type="AlphaFoldDB" id="A0A0V0GAL2"/>
<feature type="domain" description="K Homology" evidence="2">
    <location>
        <begin position="67"/>
        <end position="135"/>
    </location>
</feature>
<dbReference type="InterPro" id="IPR047538">
    <property type="entry name" value="KH-I_ASCC1"/>
</dbReference>
<dbReference type="InterPro" id="IPR036612">
    <property type="entry name" value="KH_dom_type_1_sf"/>
</dbReference>
<evidence type="ECO:0000259" key="2">
    <source>
        <dbReference type="SMART" id="SM00322"/>
    </source>
</evidence>
<dbReference type="Gene3D" id="3.30.1370.10">
    <property type="entry name" value="K Homology domain, type 1"/>
    <property type="match status" value="1"/>
</dbReference>
<dbReference type="PANTHER" id="PTHR13360">
    <property type="entry name" value="ACTIVATING SIGNAL COINTEGRATOR 1 COMPLEX SUBUNIT 1"/>
    <property type="match status" value="1"/>
</dbReference>
<feature type="non-terminal residue" evidence="3">
    <location>
        <position position="353"/>
    </location>
</feature>
<dbReference type="InterPro" id="IPR009210">
    <property type="entry name" value="ASCC1"/>
</dbReference>
<keyword evidence="1" id="KW-0694">RNA-binding</keyword>
<evidence type="ECO:0000256" key="1">
    <source>
        <dbReference type="PROSITE-ProRule" id="PRU00117"/>
    </source>
</evidence>
<name>A0A0V0GAL2_TRIDM</name>
<dbReference type="EMBL" id="GECL01001316">
    <property type="protein sequence ID" value="JAP04808.1"/>
    <property type="molecule type" value="Transcribed_RNA"/>
</dbReference>
<dbReference type="InterPro" id="IPR004088">
    <property type="entry name" value="KH_dom_type_1"/>
</dbReference>
<sequence length="353" mass="39984">MDVLKPELQYIEGICYRINPSHHFIPSASDNLIYNEDDADCSVITAPQYLDEGETDFLNGIEEIDGGRHKTAFHVPNVFFSYIIGSKGNTRKRLETETRTKIIVPRQGQSGDIVITGPDKYSVARARKRIKGIVFVQKNRSACTHFISIPFTDSIFQQGFLIFKDRVLETCQQRGIDQSIFQSEDRLHLTICTLVLCDDVDRAEASKALQECKEVVISPIISQKKLILDMTGIGYMNDDPSEVEILYGRVSCPEDPNILQELADGIVSFFVQKGIINRQYDHIKLHVTLMNTLFRHGASYDDKEKTRETFDASSVLKNFANYHFGKAVVNRIEISLRYSSSKTGYYQATSTIA</sequence>
<dbReference type="GO" id="GO:0006355">
    <property type="term" value="P:regulation of DNA-templated transcription"/>
    <property type="evidence" value="ECO:0007669"/>
    <property type="project" value="TreeGrafter"/>
</dbReference>
<organism evidence="3">
    <name type="scientific">Triatoma dimidiata</name>
    <name type="common">Kissing bug</name>
    <name type="synonym">Meccus dimidiatus</name>
    <dbReference type="NCBI Taxonomy" id="72491"/>
    <lineage>
        <taxon>Eukaryota</taxon>
        <taxon>Metazoa</taxon>
        <taxon>Ecdysozoa</taxon>
        <taxon>Arthropoda</taxon>
        <taxon>Hexapoda</taxon>
        <taxon>Insecta</taxon>
        <taxon>Pterygota</taxon>
        <taxon>Neoptera</taxon>
        <taxon>Paraneoptera</taxon>
        <taxon>Hemiptera</taxon>
        <taxon>Heteroptera</taxon>
        <taxon>Panheteroptera</taxon>
        <taxon>Cimicomorpha</taxon>
        <taxon>Reduviidae</taxon>
        <taxon>Triatominae</taxon>
        <taxon>Triatoma</taxon>
    </lineage>
</organism>
<accession>A0A0V0GAL2</accession>
<dbReference type="GO" id="GO:0003723">
    <property type="term" value="F:RNA binding"/>
    <property type="evidence" value="ECO:0007669"/>
    <property type="project" value="UniProtKB-UniRule"/>
</dbReference>
<dbReference type="Pfam" id="PF10469">
    <property type="entry name" value="AKAP7_NLS"/>
    <property type="match status" value="1"/>
</dbReference>
<evidence type="ECO:0000313" key="3">
    <source>
        <dbReference type="EMBL" id="JAP04808.1"/>
    </source>
</evidence>
<reference evidence="3" key="1">
    <citation type="journal article" date="2018" name="J. Proteomics">
        <title>Exploring the molecular complexity of Triatoma dimidiata sialome.</title>
        <authorList>
            <person name="Santiago P.B."/>
            <person name="de Araujo C.N."/>
            <person name="Charneau S."/>
            <person name="Bastos I.M.D."/>
            <person name="Assumpcao T.C.F."/>
            <person name="Queiroz R.M.L."/>
            <person name="Praca Y.R."/>
            <person name="Cordeiro T.M."/>
            <person name="Garcia C.H.S."/>
            <person name="da Silva I.G."/>
            <person name="Raiol T."/>
            <person name="Motta F.N."/>
            <person name="de Araujo Oliveira J.V."/>
            <person name="de Sousa M.V."/>
            <person name="Ribeiro J.M.C."/>
            <person name="de Santana J.M."/>
        </authorList>
    </citation>
    <scope>NUCLEOTIDE SEQUENCE</scope>
    <source>
        <strain evidence="3">Santander</strain>
        <tissue evidence="3">Salivary glands</tissue>
    </source>
</reference>
<dbReference type="PIRSF" id="PIRSF027019">
    <property type="entry name" value="Euk_LigT"/>
    <property type="match status" value="1"/>
</dbReference>
<dbReference type="GO" id="GO:0006307">
    <property type="term" value="P:DNA alkylation repair"/>
    <property type="evidence" value="ECO:0007669"/>
    <property type="project" value="InterPro"/>
</dbReference>
<dbReference type="InterPro" id="IPR004087">
    <property type="entry name" value="KH_dom"/>
</dbReference>